<dbReference type="Gene3D" id="1.10.510.10">
    <property type="entry name" value="Transferase(Phosphotransferase) domain 1"/>
    <property type="match status" value="1"/>
</dbReference>
<feature type="compositionally biased region" description="Polar residues" evidence="1">
    <location>
        <begin position="7"/>
        <end position="16"/>
    </location>
</feature>
<dbReference type="PANTHER" id="PTHR24359">
    <property type="entry name" value="SERINE/THREONINE-PROTEIN KINASE SBK1"/>
    <property type="match status" value="1"/>
</dbReference>
<dbReference type="PANTHER" id="PTHR24359:SF37">
    <property type="entry name" value="PROTEIN KINASE DOMAIN-CONTAINING PROTEIN"/>
    <property type="match status" value="1"/>
</dbReference>
<reference evidence="3" key="1">
    <citation type="submission" date="2023-06" db="EMBL/GenBank/DDBJ databases">
        <title>Genome-scale phylogeny and comparative genomics of the fungal order Sordariales.</title>
        <authorList>
            <consortium name="Lawrence Berkeley National Laboratory"/>
            <person name="Hensen N."/>
            <person name="Bonometti L."/>
            <person name="Westerberg I."/>
            <person name="Brannstrom I.O."/>
            <person name="Guillou S."/>
            <person name="Cros-Aarteil S."/>
            <person name="Calhoun S."/>
            <person name="Haridas S."/>
            <person name="Kuo A."/>
            <person name="Mondo S."/>
            <person name="Pangilinan J."/>
            <person name="Riley R."/>
            <person name="Labutti K."/>
            <person name="Andreopoulos B."/>
            <person name="Lipzen A."/>
            <person name="Chen C."/>
            <person name="Yanf M."/>
            <person name="Daum C."/>
            <person name="Ng V."/>
            <person name="Clum A."/>
            <person name="Steindorff A."/>
            <person name="Ohm R."/>
            <person name="Martin F."/>
            <person name="Silar P."/>
            <person name="Natvig D."/>
            <person name="Lalanne C."/>
            <person name="Gautier V."/>
            <person name="Ament-Velasquez S.L."/>
            <person name="Kruys A."/>
            <person name="Hutchinson M.I."/>
            <person name="Powell A.J."/>
            <person name="Barry K."/>
            <person name="Miller A.N."/>
            <person name="Grigoriev I.V."/>
            <person name="Debuchy R."/>
            <person name="Gladieux P."/>
            <person name="Thoren M.H."/>
            <person name="Johannesson H."/>
        </authorList>
    </citation>
    <scope>NUCLEOTIDE SEQUENCE</scope>
    <source>
        <strain evidence="3">PSN4</strain>
    </source>
</reference>
<dbReference type="AlphaFoldDB" id="A0AAJ0BMR0"/>
<dbReference type="Proteomes" id="UP001239445">
    <property type="component" value="Unassembled WGS sequence"/>
</dbReference>
<keyword evidence="4" id="KW-1185">Reference proteome</keyword>
<evidence type="ECO:0000259" key="2">
    <source>
        <dbReference type="PROSITE" id="PS50011"/>
    </source>
</evidence>
<dbReference type="Pfam" id="PF00069">
    <property type="entry name" value="Pkinase"/>
    <property type="match status" value="1"/>
</dbReference>
<feature type="compositionally biased region" description="Basic and acidic residues" evidence="1">
    <location>
        <begin position="23"/>
        <end position="33"/>
    </location>
</feature>
<sequence>MAARQPTRPSEQSPRNGSEEIDLTPHEGAERPPADPSLMATRSEGLPDSLTPNLVITGPESEVGQPNFRYLPSDAGSDHSSHSRIISYTLFDRGEKQYARIQCSDTPLPPVKIEEDPEFEGLPLYEKLSYFMKEPLPTQNQASRFLPRGYLEEILTEKVVREAISERDSTLDPRDIARYAQKVCQNPLPSQPESEPTKLYRKIFGVLALIEREADIALIIDDESGLCDADLPLQTFAIEGTRGRKKVLCRKSNPDKPLACFSRWSLKQHVDFEREQWSLLAPFFAKEDGQVAQFYQLSENDILPWTFDSGVLHQGGFSFISQIKIHSSHYRFPRAKTSPTVASGCSKSAFDERFAVKHFKINLNGGVQTMSSSFPQSSYQAQDDIRREFEQEIEILNRFSDGKNQHLISLLAAYGRGIDYCLLFPWADYDLGALWKNKTLWEKTQPGLPPDKHTLVWMVDQCLGMAGGLRNIHNYKTKSNLLQDHHRIYGRHGDIKPDNILVFLDPANPQSRGTLVITDFGLTRFHSDHTKTYFKRDIPMTPTYRPPECDMHGGSVSRSFDIWSYGCVLLEFVTWYLGGPDLLVSFVQKRKTPDPQFPGIKSDQFFEIVRSKGLEDGDVTLSARVKMEILEFVSDLRSHENCSDVVHSLLDLIMDRMLVVEYKGIQGRQRANGEQVYLELRDIQKRLDKIVRSPGGLVATPRQKTKVSIPDAVVMPDTEEIRSLYRNRDAIAQVPEHRGRVLGAADHFSIRSSNQIGGLTRRISTN</sequence>
<evidence type="ECO:0000313" key="3">
    <source>
        <dbReference type="EMBL" id="KAK1760068.1"/>
    </source>
</evidence>
<organism evidence="3 4">
    <name type="scientific">Echria macrotheca</name>
    <dbReference type="NCBI Taxonomy" id="438768"/>
    <lineage>
        <taxon>Eukaryota</taxon>
        <taxon>Fungi</taxon>
        <taxon>Dikarya</taxon>
        <taxon>Ascomycota</taxon>
        <taxon>Pezizomycotina</taxon>
        <taxon>Sordariomycetes</taxon>
        <taxon>Sordariomycetidae</taxon>
        <taxon>Sordariales</taxon>
        <taxon>Schizotheciaceae</taxon>
        <taxon>Echria</taxon>
    </lineage>
</organism>
<dbReference type="InterPro" id="IPR000719">
    <property type="entry name" value="Prot_kinase_dom"/>
</dbReference>
<dbReference type="InterPro" id="IPR011009">
    <property type="entry name" value="Kinase-like_dom_sf"/>
</dbReference>
<feature type="domain" description="Protein kinase" evidence="2">
    <location>
        <begin position="306"/>
        <end position="650"/>
    </location>
</feature>
<gene>
    <name evidence="3" type="ORF">QBC47DRAFT_366332</name>
</gene>
<name>A0AAJ0BMR0_9PEZI</name>
<evidence type="ECO:0000256" key="1">
    <source>
        <dbReference type="SAM" id="MobiDB-lite"/>
    </source>
</evidence>
<feature type="region of interest" description="Disordered" evidence="1">
    <location>
        <begin position="1"/>
        <end position="67"/>
    </location>
</feature>
<comment type="caution">
    <text evidence="3">The sequence shown here is derived from an EMBL/GenBank/DDBJ whole genome shotgun (WGS) entry which is preliminary data.</text>
</comment>
<protein>
    <recommendedName>
        <fullName evidence="2">Protein kinase domain-containing protein</fullName>
    </recommendedName>
</protein>
<dbReference type="GO" id="GO:0004674">
    <property type="term" value="F:protein serine/threonine kinase activity"/>
    <property type="evidence" value="ECO:0007669"/>
    <property type="project" value="TreeGrafter"/>
</dbReference>
<proteinExistence type="predicted"/>
<dbReference type="CDD" id="cd00180">
    <property type="entry name" value="PKc"/>
    <property type="match status" value="1"/>
</dbReference>
<dbReference type="EMBL" id="MU839827">
    <property type="protein sequence ID" value="KAK1760068.1"/>
    <property type="molecule type" value="Genomic_DNA"/>
</dbReference>
<dbReference type="PROSITE" id="PS50011">
    <property type="entry name" value="PROTEIN_KINASE_DOM"/>
    <property type="match status" value="1"/>
</dbReference>
<evidence type="ECO:0000313" key="4">
    <source>
        <dbReference type="Proteomes" id="UP001239445"/>
    </source>
</evidence>
<dbReference type="GO" id="GO:0005524">
    <property type="term" value="F:ATP binding"/>
    <property type="evidence" value="ECO:0007669"/>
    <property type="project" value="InterPro"/>
</dbReference>
<accession>A0AAJ0BMR0</accession>
<dbReference type="SUPFAM" id="SSF56112">
    <property type="entry name" value="Protein kinase-like (PK-like)"/>
    <property type="match status" value="1"/>
</dbReference>
<dbReference type="SMART" id="SM00220">
    <property type="entry name" value="S_TKc"/>
    <property type="match status" value="1"/>
</dbReference>